<feature type="transmembrane region" description="Helical" evidence="2">
    <location>
        <begin position="320"/>
        <end position="338"/>
    </location>
</feature>
<organism evidence="3">
    <name type="scientific">Rhizochromulina marina</name>
    <dbReference type="NCBI Taxonomy" id="1034831"/>
    <lineage>
        <taxon>Eukaryota</taxon>
        <taxon>Sar</taxon>
        <taxon>Stramenopiles</taxon>
        <taxon>Ochrophyta</taxon>
        <taxon>Dictyochophyceae</taxon>
        <taxon>Rhizochromulinales</taxon>
        <taxon>Rhizochromulina</taxon>
    </lineage>
</organism>
<name>A0A7S2SWP1_9STRA</name>
<accession>A0A7S2SWP1</accession>
<feature type="compositionally biased region" description="Basic and acidic residues" evidence="1">
    <location>
        <begin position="117"/>
        <end position="137"/>
    </location>
</feature>
<gene>
    <name evidence="3" type="ORF">RMAR1173_LOCUS21218</name>
</gene>
<evidence type="ECO:0000256" key="2">
    <source>
        <dbReference type="SAM" id="Phobius"/>
    </source>
</evidence>
<feature type="region of interest" description="Disordered" evidence="1">
    <location>
        <begin position="112"/>
        <end position="152"/>
    </location>
</feature>
<feature type="transmembrane region" description="Helical" evidence="2">
    <location>
        <begin position="418"/>
        <end position="438"/>
    </location>
</feature>
<evidence type="ECO:0000256" key="1">
    <source>
        <dbReference type="SAM" id="MobiDB-lite"/>
    </source>
</evidence>
<keyword evidence="2" id="KW-0812">Transmembrane</keyword>
<protein>
    <submittedName>
        <fullName evidence="3">Uncharacterized protein</fullName>
    </submittedName>
</protein>
<evidence type="ECO:0000313" key="3">
    <source>
        <dbReference type="EMBL" id="CAD9710225.1"/>
    </source>
</evidence>
<sequence length="524" mass="56470">MGRPLVPGLRRVKPMRGGQAVTPEDLLQQEQARAGARGHPGGPGALKERPLGRKARMSKRHSEAHAVVGGTQHTPDEQEEQAPSAKDTHANLQSWFGGLIKGQRGLMLLAESGASGEGDHGSHHDDSHHDEDHHDEGPPPPAPSSDDDEEVASRIETLKAELAEAYQAFQQAHDGKQHPDVDPEGRVVVVHDEHYSSEEWHAAIADAQSECSADAATFCGDYDPHHDGSDHGDHHDYHHHRRQLSHHGEHHPPGHHHSGCHGPLGFGSREADKCMRDHKDQLSPSCTAAIQVVEDMLASSPQSDDSDEDEHHHHGAGGCLLLLVVILVSLACCVRCGHKCRRMRRIHRALLANRELKQAVQDAAGTPVPSLRWRRKVFAALQANPSLKNAVDAAIVEQAKIPAGHRSQHPGARCAGRCLKSMAFALLGCFIMALLLGSGSTSPLVGFLFAVIGGMSLILILSLVYQATRALCTLACHGAEADYQPVVVATETIPTTKVAVLVKSQPYKASVGEYEPPPPPLPLV</sequence>
<dbReference type="AlphaFoldDB" id="A0A7S2SWP1"/>
<feature type="transmembrane region" description="Helical" evidence="2">
    <location>
        <begin position="444"/>
        <end position="465"/>
    </location>
</feature>
<keyword evidence="2" id="KW-1133">Transmembrane helix</keyword>
<reference evidence="3" key="1">
    <citation type="submission" date="2021-01" db="EMBL/GenBank/DDBJ databases">
        <authorList>
            <person name="Corre E."/>
            <person name="Pelletier E."/>
            <person name="Niang G."/>
            <person name="Scheremetjew M."/>
            <person name="Finn R."/>
            <person name="Kale V."/>
            <person name="Holt S."/>
            <person name="Cochrane G."/>
            <person name="Meng A."/>
            <person name="Brown T."/>
            <person name="Cohen L."/>
        </authorList>
    </citation>
    <scope>NUCLEOTIDE SEQUENCE</scope>
    <source>
        <strain evidence="3">CCMP1243</strain>
    </source>
</reference>
<feature type="region of interest" description="Disordered" evidence="1">
    <location>
        <begin position="229"/>
        <end position="262"/>
    </location>
</feature>
<proteinExistence type="predicted"/>
<keyword evidence="2" id="KW-0472">Membrane</keyword>
<dbReference type="EMBL" id="HBHJ01032032">
    <property type="protein sequence ID" value="CAD9710225.1"/>
    <property type="molecule type" value="Transcribed_RNA"/>
</dbReference>
<feature type="region of interest" description="Disordered" evidence="1">
    <location>
        <begin position="1"/>
        <end position="86"/>
    </location>
</feature>